<evidence type="ECO:0000313" key="2">
    <source>
        <dbReference type="EMBL" id="KAL2538141.1"/>
    </source>
</evidence>
<reference evidence="1" key="1">
    <citation type="submission" date="2024-07" db="EMBL/GenBank/DDBJ databases">
        <title>Two chromosome-level genome assemblies of Korean endemic species Abeliophyllum distichum and Forsythia ovata (Oleaceae).</title>
        <authorList>
            <person name="Mun J.H."/>
        </authorList>
    </citation>
    <scope>NUCLEOTIDE SEQUENCE</scope>
    <source>
        <strain evidence="1">KNKB202402200001</strain>
        <tissue evidence="1">Leaf</tissue>
    </source>
</reference>
<dbReference type="EMBL" id="JBFOLJ010000035">
    <property type="protein sequence ID" value="KAL2457808.1"/>
    <property type="molecule type" value="Genomic_DNA"/>
</dbReference>
<dbReference type="AlphaFoldDB" id="A0ABD1P394"/>
<name>A0ABD1P394_9LAMI</name>
<reference evidence="3" key="2">
    <citation type="submission" date="2024-07" db="EMBL/GenBank/DDBJ databases">
        <title>Two chromosome-level genome assemblies of Korean endemic species Abeliophyllum distichum and Forsythia ovata (Oleaceae).</title>
        <authorList>
            <person name="Jang H."/>
        </authorList>
    </citation>
    <scope>NUCLEOTIDE SEQUENCE [LARGE SCALE GENOMIC DNA]</scope>
</reference>
<organism evidence="1 3">
    <name type="scientific">Forsythia ovata</name>
    <dbReference type="NCBI Taxonomy" id="205694"/>
    <lineage>
        <taxon>Eukaryota</taxon>
        <taxon>Viridiplantae</taxon>
        <taxon>Streptophyta</taxon>
        <taxon>Embryophyta</taxon>
        <taxon>Tracheophyta</taxon>
        <taxon>Spermatophyta</taxon>
        <taxon>Magnoliopsida</taxon>
        <taxon>eudicotyledons</taxon>
        <taxon>Gunneridae</taxon>
        <taxon>Pentapetalae</taxon>
        <taxon>asterids</taxon>
        <taxon>lamiids</taxon>
        <taxon>Lamiales</taxon>
        <taxon>Oleaceae</taxon>
        <taxon>Forsythieae</taxon>
        <taxon>Forsythia</taxon>
    </lineage>
</organism>
<dbReference type="Proteomes" id="UP001604277">
    <property type="component" value="Unassembled WGS sequence"/>
</dbReference>
<evidence type="ECO:0000313" key="3">
    <source>
        <dbReference type="Proteomes" id="UP001604277"/>
    </source>
</evidence>
<comment type="caution">
    <text evidence="1">The sequence shown here is derived from an EMBL/GenBank/DDBJ whole genome shotgun (WGS) entry which is preliminary data.</text>
</comment>
<protein>
    <submittedName>
        <fullName evidence="1">Uncharacterized protein</fullName>
    </submittedName>
</protein>
<gene>
    <name evidence="2" type="ORF">Fot_19532</name>
    <name evidence="1" type="ORF">Fot_56036</name>
</gene>
<accession>A0ABD1P394</accession>
<dbReference type="EMBL" id="JBFOLJ010000005">
    <property type="protein sequence ID" value="KAL2538141.1"/>
    <property type="molecule type" value="Genomic_DNA"/>
</dbReference>
<sequence>MASNGPLFQPIQPQEASTPIAYTEAPELFQCHTIRPSLANENPLENIVQLDERIFDVFHDKHEREWKVQEYPPNIVALWKVEALLDMFLHPYEYFNEVYSRFLEVDDMEEETEQSGSEEGD</sequence>
<proteinExistence type="predicted"/>
<evidence type="ECO:0000313" key="1">
    <source>
        <dbReference type="EMBL" id="KAL2457808.1"/>
    </source>
</evidence>
<keyword evidence="3" id="KW-1185">Reference proteome</keyword>